<accession>A0AA88DE39</accession>
<evidence type="ECO:0000313" key="2">
    <source>
        <dbReference type="Proteomes" id="UP001187192"/>
    </source>
</evidence>
<sequence length="62" mass="7248">MTYNLPSNNVHVMAKDMSNVFEAMLKLLRNPHPSNEIGRMARQMGEEFGTKLKLFYEENMKD</sequence>
<organism evidence="1 2">
    <name type="scientific">Ficus carica</name>
    <name type="common">Common fig</name>
    <dbReference type="NCBI Taxonomy" id="3494"/>
    <lineage>
        <taxon>Eukaryota</taxon>
        <taxon>Viridiplantae</taxon>
        <taxon>Streptophyta</taxon>
        <taxon>Embryophyta</taxon>
        <taxon>Tracheophyta</taxon>
        <taxon>Spermatophyta</taxon>
        <taxon>Magnoliopsida</taxon>
        <taxon>eudicotyledons</taxon>
        <taxon>Gunneridae</taxon>
        <taxon>Pentapetalae</taxon>
        <taxon>rosids</taxon>
        <taxon>fabids</taxon>
        <taxon>Rosales</taxon>
        <taxon>Moraceae</taxon>
        <taxon>Ficeae</taxon>
        <taxon>Ficus</taxon>
    </lineage>
</organism>
<evidence type="ECO:0000313" key="1">
    <source>
        <dbReference type="EMBL" id="GMN51762.1"/>
    </source>
</evidence>
<keyword evidence="2" id="KW-1185">Reference proteome</keyword>
<proteinExistence type="predicted"/>
<comment type="caution">
    <text evidence="1">The sequence shown here is derived from an EMBL/GenBank/DDBJ whole genome shotgun (WGS) entry which is preliminary data.</text>
</comment>
<gene>
    <name evidence="1" type="ORF">TIFTF001_020928</name>
</gene>
<dbReference type="AlphaFoldDB" id="A0AA88DE39"/>
<dbReference type="EMBL" id="BTGU01000039">
    <property type="protein sequence ID" value="GMN51762.1"/>
    <property type="molecule type" value="Genomic_DNA"/>
</dbReference>
<name>A0AA88DE39_FICCA</name>
<reference evidence="1" key="1">
    <citation type="submission" date="2023-07" db="EMBL/GenBank/DDBJ databases">
        <title>draft genome sequence of fig (Ficus carica).</title>
        <authorList>
            <person name="Takahashi T."/>
            <person name="Nishimura K."/>
        </authorList>
    </citation>
    <scope>NUCLEOTIDE SEQUENCE</scope>
</reference>
<protein>
    <submittedName>
        <fullName evidence="1">Uncharacterized protein</fullName>
    </submittedName>
</protein>
<dbReference type="Proteomes" id="UP001187192">
    <property type="component" value="Unassembled WGS sequence"/>
</dbReference>